<keyword evidence="1" id="KW-0645">Protease</keyword>
<feature type="compositionally biased region" description="Polar residues" evidence="4">
    <location>
        <begin position="506"/>
        <end position="519"/>
    </location>
</feature>
<feature type="domain" description="CUB" evidence="6">
    <location>
        <begin position="148"/>
        <end position="283"/>
    </location>
</feature>
<keyword evidence="1" id="KW-0378">Hydrolase</keyword>
<dbReference type="InterPro" id="IPR000436">
    <property type="entry name" value="Sushi_SCR_CCP_dom"/>
</dbReference>
<feature type="region of interest" description="Disordered" evidence="4">
    <location>
        <begin position="423"/>
        <end position="519"/>
    </location>
</feature>
<dbReference type="EMBL" id="JAFNEN010000066">
    <property type="protein sequence ID" value="KAG8196677.1"/>
    <property type="molecule type" value="Genomic_DNA"/>
</dbReference>
<dbReference type="GO" id="GO:0004252">
    <property type="term" value="F:serine-type endopeptidase activity"/>
    <property type="evidence" value="ECO:0007669"/>
    <property type="project" value="TreeGrafter"/>
</dbReference>
<dbReference type="AlphaFoldDB" id="A0AAV6VIP8"/>
<dbReference type="CDD" id="cd00033">
    <property type="entry name" value="CCP"/>
    <property type="match status" value="1"/>
</dbReference>
<keyword evidence="1" id="KW-0720">Serine protease</keyword>
<dbReference type="Proteomes" id="UP000827092">
    <property type="component" value="Unassembled WGS sequence"/>
</dbReference>
<evidence type="ECO:0000313" key="8">
    <source>
        <dbReference type="EMBL" id="KAG8196677.1"/>
    </source>
</evidence>
<keyword evidence="2" id="KW-1015">Disulfide bond</keyword>
<evidence type="ECO:0000256" key="2">
    <source>
        <dbReference type="ARBA" id="ARBA00023157"/>
    </source>
</evidence>
<dbReference type="SMART" id="SM00042">
    <property type="entry name" value="CUB"/>
    <property type="match status" value="1"/>
</dbReference>
<dbReference type="SUPFAM" id="SSF57535">
    <property type="entry name" value="Complement control module/SCR domain"/>
    <property type="match status" value="1"/>
</dbReference>
<evidence type="ECO:0000256" key="1">
    <source>
        <dbReference type="ARBA" id="ARBA00022825"/>
    </source>
</evidence>
<comment type="caution">
    <text evidence="3">Lacks conserved residue(s) required for the propagation of feature annotation.</text>
</comment>
<dbReference type="PANTHER" id="PTHR24255">
    <property type="entry name" value="COMPLEMENT COMPONENT 1, S SUBCOMPONENT-RELATED"/>
    <property type="match status" value="1"/>
</dbReference>
<evidence type="ECO:0000313" key="9">
    <source>
        <dbReference type="Proteomes" id="UP000827092"/>
    </source>
</evidence>
<keyword evidence="5" id="KW-0472">Membrane</keyword>
<evidence type="ECO:0000256" key="4">
    <source>
        <dbReference type="SAM" id="MobiDB-lite"/>
    </source>
</evidence>
<dbReference type="Gene3D" id="2.60.120.290">
    <property type="entry name" value="Spermadhesin, CUB domain"/>
    <property type="match status" value="1"/>
</dbReference>
<feature type="domain" description="Sushi" evidence="7">
    <location>
        <begin position="283"/>
        <end position="342"/>
    </location>
</feature>
<keyword evidence="3" id="KW-0768">Sushi</keyword>
<organism evidence="8 9">
    <name type="scientific">Oedothorax gibbosus</name>
    <dbReference type="NCBI Taxonomy" id="931172"/>
    <lineage>
        <taxon>Eukaryota</taxon>
        <taxon>Metazoa</taxon>
        <taxon>Ecdysozoa</taxon>
        <taxon>Arthropoda</taxon>
        <taxon>Chelicerata</taxon>
        <taxon>Arachnida</taxon>
        <taxon>Araneae</taxon>
        <taxon>Araneomorphae</taxon>
        <taxon>Entelegynae</taxon>
        <taxon>Araneoidea</taxon>
        <taxon>Linyphiidae</taxon>
        <taxon>Erigoninae</taxon>
        <taxon>Oedothorax</taxon>
    </lineage>
</organism>
<keyword evidence="9" id="KW-1185">Reference proteome</keyword>
<sequence>MDRSVSSVTFILVFIFGAFCFIHPFVDSREFRRETACYNDNLHLDCGKSVIAVHEAYFTTASKKENLTCHSPALEHDYIEDNAESEDVAVNESVCLEDVRVSLNRKCSGFKSCNYSYSQLPEKNCYNSEGLLVVRFDCVKESNINKWCNSKILTPEGYISSPGYPQYYPQLTSCVWSMIASEGQTIHASVLHLHLREAVDVTPTQTNNEMEFHLIGQLVEVVKRCDDDKLTIYEGVVRRAELCGEGVEAMKSVEVEGVAGMEVRFRSAAFNPASGFLVYFKTHGCPTLPPGEGIRLVERNGSAATYACRNKRQVFNDTLQGTRFLQCVRDHHWNDTLPPCVAMEDTTLSTLTAISSTELDEKFGNYSRNDDEEMNPLLDNKANLIADIIIPVVIILVLLIINCIVLVIIFVVRRRQKPIENEFEELSDDPPPPLVSEEKFEEESPPTSSKQTSSKRVTIKSPEISPQESESDPTFSQAKSSISPPESDPEPTFSQAKSSSEDTSDSHPLTSEGPTNESS</sequence>
<keyword evidence="5" id="KW-1133">Transmembrane helix</keyword>
<dbReference type="CDD" id="cd00041">
    <property type="entry name" value="CUB"/>
    <property type="match status" value="1"/>
</dbReference>
<feature type="compositionally biased region" description="Low complexity" evidence="4">
    <location>
        <begin position="445"/>
        <end position="455"/>
    </location>
</feature>
<reference evidence="8 9" key="1">
    <citation type="journal article" date="2022" name="Nat. Ecol. Evol.">
        <title>A masculinizing supergene underlies an exaggerated male reproductive morph in a spider.</title>
        <authorList>
            <person name="Hendrickx F."/>
            <person name="De Corte Z."/>
            <person name="Sonet G."/>
            <person name="Van Belleghem S.M."/>
            <person name="Kostlbacher S."/>
            <person name="Vangestel C."/>
        </authorList>
    </citation>
    <scope>NUCLEOTIDE SEQUENCE [LARGE SCALE GENOMIC DNA]</scope>
    <source>
        <strain evidence="8">W744_W776</strain>
    </source>
</reference>
<evidence type="ECO:0000256" key="3">
    <source>
        <dbReference type="PROSITE-ProRule" id="PRU00302"/>
    </source>
</evidence>
<dbReference type="GO" id="GO:0005615">
    <property type="term" value="C:extracellular space"/>
    <property type="evidence" value="ECO:0007669"/>
    <property type="project" value="TreeGrafter"/>
</dbReference>
<evidence type="ECO:0000256" key="5">
    <source>
        <dbReference type="SAM" id="Phobius"/>
    </source>
</evidence>
<feature type="compositionally biased region" description="Polar residues" evidence="4">
    <location>
        <begin position="464"/>
        <end position="479"/>
    </location>
</feature>
<dbReference type="InterPro" id="IPR000859">
    <property type="entry name" value="CUB_dom"/>
</dbReference>
<dbReference type="Pfam" id="PF00431">
    <property type="entry name" value="CUB"/>
    <property type="match status" value="1"/>
</dbReference>
<accession>A0AAV6VIP8</accession>
<name>A0AAV6VIP8_9ARAC</name>
<evidence type="ECO:0000259" key="7">
    <source>
        <dbReference type="PROSITE" id="PS50923"/>
    </source>
</evidence>
<dbReference type="SUPFAM" id="SSF49854">
    <property type="entry name" value="Spermadhesin, CUB domain"/>
    <property type="match status" value="1"/>
</dbReference>
<feature type="transmembrane region" description="Helical" evidence="5">
    <location>
        <begin position="388"/>
        <end position="412"/>
    </location>
</feature>
<dbReference type="InterPro" id="IPR035914">
    <property type="entry name" value="Sperma_CUB_dom_sf"/>
</dbReference>
<dbReference type="Gene3D" id="2.60.120.740">
    <property type="match status" value="1"/>
</dbReference>
<dbReference type="PANTHER" id="PTHR24255:SF31">
    <property type="entry name" value="CUBILIN-LIKE PROTEIN"/>
    <property type="match status" value="1"/>
</dbReference>
<protein>
    <submittedName>
        <fullName evidence="8">Uncharacterized protein</fullName>
    </submittedName>
</protein>
<keyword evidence="5" id="KW-0812">Transmembrane</keyword>
<dbReference type="PROSITE" id="PS01180">
    <property type="entry name" value="CUB"/>
    <property type="match status" value="1"/>
</dbReference>
<comment type="caution">
    <text evidence="8">The sequence shown here is derived from an EMBL/GenBank/DDBJ whole genome shotgun (WGS) entry which is preliminary data.</text>
</comment>
<dbReference type="InterPro" id="IPR043159">
    <property type="entry name" value="Lectin_gal-bd_sf"/>
</dbReference>
<evidence type="ECO:0000259" key="6">
    <source>
        <dbReference type="PROSITE" id="PS01180"/>
    </source>
</evidence>
<dbReference type="InterPro" id="IPR035976">
    <property type="entry name" value="Sushi/SCR/CCP_sf"/>
</dbReference>
<gene>
    <name evidence="8" type="ORF">JTE90_006586</name>
</gene>
<dbReference type="PROSITE" id="PS50923">
    <property type="entry name" value="SUSHI"/>
    <property type="match status" value="1"/>
</dbReference>
<proteinExistence type="predicted"/>